<evidence type="ECO:0000313" key="2">
    <source>
        <dbReference type="EMBL" id="TVO74240.1"/>
    </source>
</evidence>
<dbReference type="Pfam" id="PF07238">
    <property type="entry name" value="PilZ"/>
    <property type="match status" value="1"/>
</dbReference>
<evidence type="ECO:0000313" key="3">
    <source>
        <dbReference type="Proteomes" id="UP000316649"/>
    </source>
</evidence>
<accession>A0A557SA08</accession>
<sequence>MYFGNKYETAHPGESVGDERRAVLRRHLIYYLRVWDTATDKQIGHVVDINIDGLMLISEKPIETGKEFELEIRSHDMEGAPNIIRFRAVSRWSNNDVNNAFYDTGFQLIDPTEEILDPIRDMIQQYGFGD</sequence>
<name>A0A557SA08_9GAMM</name>
<keyword evidence="3" id="KW-1185">Reference proteome</keyword>
<dbReference type="Proteomes" id="UP000316649">
    <property type="component" value="Unassembled WGS sequence"/>
</dbReference>
<evidence type="ECO:0000259" key="1">
    <source>
        <dbReference type="Pfam" id="PF07238"/>
    </source>
</evidence>
<dbReference type="EMBL" id="VMNH01000011">
    <property type="protein sequence ID" value="TVO74240.1"/>
    <property type="molecule type" value="Genomic_DNA"/>
</dbReference>
<dbReference type="OrthoDB" id="5625505at2"/>
<reference evidence="2 3" key="1">
    <citation type="submission" date="2019-07" db="EMBL/GenBank/DDBJ databases">
        <title>The pathways for chlorine oxyanion respiration interact through the shared metabolite chlorate.</title>
        <authorList>
            <person name="Barnum T.P."/>
            <person name="Cheng Y."/>
            <person name="Hill K.A."/>
            <person name="Lucas L.N."/>
            <person name="Carlson H.K."/>
            <person name="Coates J.D."/>
        </authorList>
    </citation>
    <scope>NUCLEOTIDE SEQUENCE [LARGE SCALE GENOMIC DNA]</scope>
    <source>
        <strain evidence="2 3">BK-1</strain>
    </source>
</reference>
<dbReference type="AlphaFoldDB" id="A0A557SA08"/>
<protein>
    <submittedName>
        <fullName evidence="2">PilZ domain-containing protein</fullName>
    </submittedName>
</protein>
<comment type="caution">
    <text evidence="2">The sequence shown here is derived from an EMBL/GenBank/DDBJ whole genome shotgun (WGS) entry which is preliminary data.</text>
</comment>
<dbReference type="InterPro" id="IPR009875">
    <property type="entry name" value="PilZ_domain"/>
</dbReference>
<dbReference type="RefSeq" id="WP_144359078.1">
    <property type="nucleotide sequence ID" value="NZ_VMNH01000011.1"/>
</dbReference>
<organism evidence="2 3">
    <name type="scientific">Sedimenticola selenatireducens</name>
    <dbReference type="NCBI Taxonomy" id="191960"/>
    <lineage>
        <taxon>Bacteria</taxon>
        <taxon>Pseudomonadati</taxon>
        <taxon>Pseudomonadota</taxon>
        <taxon>Gammaproteobacteria</taxon>
        <taxon>Chromatiales</taxon>
        <taxon>Sedimenticolaceae</taxon>
        <taxon>Sedimenticola</taxon>
    </lineage>
</organism>
<gene>
    <name evidence="2" type="ORF">FHP88_10750</name>
</gene>
<proteinExistence type="predicted"/>
<feature type="domain" description="PilZ" evidence="1">
    <location>
        <begin position="42"/>
        <end position="123"/>
    </location>
</feature>
<dbReference type="GO" id="GO:0035438">
    <property type="term" value="F:cyclic-di-GMP binding"/>
    <property type="evidence" value="ECO:0007669"/>
    <property type="project" value="InterPro"/>
</dbReference>